<dbReference type="GO" id="GO:0000776">
    <property type="term" value="C:kinetochore"/>
    <property type="evidence" value="ECO:0007669"/>
    <property type="project" value="InterPro"/>
</dbReference>
<dbReference type="Pfam" id="PF20882">
    <property type="entry name" value="Sos7"/>
    <property type="match status" value="1"/>
</dbReference>
<keyword evidence="1" id="KW-0175">Coiled coil</keyword>
<comment type="caution">
    <text evidence="3">The sequence shown here is derived from an EMBL/GenBank/DDBJ whole genome shotgun (WGS) entry which is preliminary data.</text>
</comment>
<organism evidence="3 4">
    <name type="scientific">Psilocybe cf. subviscida</name>
    <dbReference type="NCBI Taxonomy" id="2480587"/>
    <lineage>
        <taxon>Eukaryota</taxon>
        <taxon>Fungi</taxon>
        <taxon>Dikarya</taxon>
        <taxon>Basidiomycota</taxon>
        <taxon>Agaricomycotina</taxon>
        <taxon>Agaricomycetes</taxon>
        <taxon>Agaricomycetidae</taxon>
        <taxon>Agaricales</taxon>
        <taxon>Agaricineae</taxon>
        <taxon>Strophariaceae</taxon>
        <taxon>Psilocybe</taxon>
    </lineage>
</organism>
<feature type="coiled-coil region" evidence="1">
    <location>
        <begin position="188"/>
        <end position="250"/>
    </location>
</feature>
<sequence length="363" mass="40467">MSTGRLSLENIEQGKNVEAARALEAQMSKANLQLVNRVAELNAHRTNEDGEFEEDDGKSRDPAIVAQELADQITYLRKLKFQYLEQNAKDKYVKSIVSDIDDAPIVTAEENKELAQLNEEKKAKLKEAKGRLAEVQNNIRLLGPLVDQDYQRVTQAIERASLLGQKIIEARTALLLLRQTHPQPRLTIPLAEQKLQDQVDEMQTLNDQVQAVKQQGKADKARVKSATVEVENLRTEAVEAEKAVKAARLEEDDSRLVPLYEWYTASLTLHRSISGLEESETISDHELHLTYKVDGPTASHYIIIELLFYQDSQRRLEAAEVEGLTELGVDGREVIAAHVASNDVHGLVAAVLGLARAAANAQE</sequence>
<protein>
    <recommendedName>
        <fullName evidence="2">Kinetochore protein Sos7 coiled-coil domain-containing protein</fullName>
    </recommendedName>
</protein>
<proteinExistence type="predicted"/>
<feature type="coiled-coil region" evidence="1">
    <location>
        <begin position="107"/>
        <end position="138"/>
    </location>
</feature>
<dbReference type="PANTHER" id="PTHR37329">
    <property type="entry name" value="KINETOCHORE PROTEIN SOS7"/>
    <property type="match status" value="1"/>
</dbReference>
<dbReference type="InterPro" id="IPR037475">
    <property type="entry name" value="Sos7"/>
</dbReference>
<dbReference type="Proteomes" id="UP000567179">
    <property type="component" value="Unassembled WGS sequence"/>
</dbReference>
<evidence type="ECO:0000259" key="2">
    <source>
        <dbReference type="Pfam" id="PF20882"/>
    </source>
</evidence>
<evidence type="ECO:0000256" key="1">
    <source>
        <dbReference type="SAM" id="Coils"/>
    </source>
</evidence>
<keyword evidence="4" id="KW-1185">Reference proteome</keyword>
<evidence type="ECO:0000313" key="4">
    <source>
        <dbReference type="Proteomes" id="UP000567179"/>
    </source>
</evidence>
<feature type="domain" description="Kinetochore protein Sos7 coiled-coil" evidence="2">
    <location>
        <begin position="75"/>
        <end position="150"/>
    </location>
</feature>
<dbReference type="AlphaFoldDB" id="A0A8H5ESZ9"/>
<accession>A0A8H5ESZ9</accession>
<dbReference type="GO" id="GO:0034501">
    <property type="term" value="P:protein localization to kinetochore"/>
    <property type="evidence" value="ECO:0007669"/>
    <property type="project" value="InterPro"/>
</dbReference>
<dbReference type="InterPro" id="IPR048781">
    <property type="entry name" value="Sos7_CC"/>
</dbReference>
<name>A0A8H5ESZ9_9AGAR</name>
<evidence type="ECO:0000313" key="3">
    <source>
        <dbReference type="EMBL" id="KAF5310933.1"/>
    </source>
</evidence>
<dbReference type="EMBL" id="JAACJJ010000057">
    <property type="protein sequence ID" value="KAF5310933.1"/>
    <property type="molecule type" value="Genomic_DNA"/>
</dbReference>
<reference evidence="3 4" key="1">
    <citation type="journal article" date="2020" name="ISME J.">
        <title>Uncovering the hidden diversity of litter-decomposition mechanisms in mushroom-forming fungi.</title>
        <authorList>
            <person name="Floudas D."/>
            <person name="Bentzer J."/>
            <person name="Ahren D."/>
            <person name="Johansson T."/>
            <person name="Persson P."/>
            <person name="Tunlid A."/>
        </authorList>
    </citation>
    <scope>NUCLEOTIDE SEQUENCE [LARGE SCALE GENOMIC DNA]</scope>
    <source>
        <strain evidence="3 4">CBS 101986</strain>
    </source>
</reference>
<gene>
    <name evidence="3" type="ORF">D9619_008251</name>
</gene>
<dbReference type="PANTHER" id="PTHR37329:SF1">
    <property type="entry name" value="KINETOCHORE PROTEIN SOS7"/>
    <property type="match status" value="1"/>
</dbReference>
<dbReference type="OrthoDB" id="18959at2759"/>
<dbReference type="GO" id="GO:0051315">
    <property type="term" value="P:attachment of mitotic spindle microtubules to kinetochore"/>
    <property type="evidence" value="ECO:0007669"/>
    <property type="project" value="TreeGrafter"/>
</dbReference>